<dbReference type="AlphaFoldDB" id="A0A4S4B7M5"/>
<evidence type="ECO:0000313" key="9">
    <source>
        <dbReference type="EMBL" id="THF67013.1"/>
    </source>
</evidence>
<evidence type="ECO:0000256" key="4">
    <source>
        <dbReference type="ARBA" id="ARBA00022737"/>
    </source>
</evidence>
<protein>
    <submittedName>
        <fullName evidence="9">Electron transport complex protein RnfC</fullName>
    </submittedName>
</protein>
<dbReference type="Pfam" id="PF13534">
    <property type="entry name" value="Fer4_17"/>
    <property type="match status" value="1"/>
</dbReference>
<dbReference type="SUPFAM" id="SSF46548">
    <property type="entry name" value="alpha-helical ferredoxin"/>
    <property type="match status" value="1"/>
</dbReference>
<reference evidence="9 10" key="1">
    <citation type="submission" date="2019-04" db="EMBL/GenBank/DDBJ databases">
        <title>Azoarcus nasutitermitis sp. nov. isolated from termite nest.</title>
        <authorList>
            <person name="Lin S.-Y."/>
            <person name="Hameed A."/>
            <person name="Hsu Y.-H."/>
            <person name="Young C.-C."/>
        </authorList>
    </citation>
    <scope>NUCLEOTIDE SEQUENCE [LARGE SCALE GENOMIC DNA]</scope>
    <source>
        <strain evidence="9 10">CC-YHH838</strain>
    </source>
</reference>
<dbReference type="InterPro" id="IPR037225">
    <property type="entry name" value="Nuo51_FMN-bd_sf"/>
</dbReference>
<accession>A0A4S4B7M5</accession>
<name>A0A4S4B7M5_9RHOO</name>
<dbReference type="InterPro" id="IPR017054">
    <property type="entry name" value="PduS"/>
</dbReference>
<keyword evidence="3" id="KW-0479">Metal-binding</keyword>
<dbReference type="Proteomes" id="UP000308430">
    <property type="component" value="Unassembled WGS sequence"/>
</dbReference>
<dbReference type="SUPFAM" id="SSF142019">
    <property type="entry name" value="Nqo1 FMN-binding domain-like"/>
    <property type="match status" value="1"/>
</dbReference>
<dbReference type="OrthoDB" id="9808559at2"/>
<dbReference type="GO" id="GO:0016020">
    <property type="term" value="C:membrane"/>
    <property type="evidence" value="ECO:0007669"/>
    <property type="project" value="InterPro"/>
</dbReference>
<dbReference type="GO" id="GO:0046872">
    <property type="term" value="F:metal ion binding"/>
    <property type="evidence" value="ECO:0007669"/>
    <property type="project" value="UniProtKB-KW"/>
</dbReference>
<dbReference type="InterPro" id="IPR019554">
    <property type="entry name" value="Soluble_ligand-bd"/>
</dbReference>
<dbReference type="GO" id="GO:0009055">
    <property type="term" value="F:electron transfer activity"/>
    <property type="evidence" value="ECO:0007669"/>
    <property type="project" value="InterPro"/>
</dbReference>
<dbReference type="EMBL" id="SSOC01000001">
    <property type="protein sequence ID" value="THF67013.1"/>
    <property type="molecule type" value="Genomic_DNA"/>
</dbReference>
<dbReference type="PANTHER" id="PTHR43034:SF2">
    <property type="entry name" value="ION-TRANSLOCATING OXIDOREDUCTASE COMPLEX SUBUNIT C"/>
    <property type="match status" value="1"/>
</dbReference>
<keyword evidence="10" id="KW-1185">Reference proteome</keyword>
<evidence type="ECO:0000256" key="3">
    <source>
        <dbReference type="ARBA" id="ARBA00022723"/>
    </source>
</evidence>
<dbReference type="Pfam" id="PF01512">
    <property type="entry name" value="Complex1_51K"/>
    <property type="match status" value="1"/>
</dbReference>
<keyword evidence="5" id="KW-0249">Electron transport</keyword>
<keyword evidence="7" id="KW-0411">Iron-sulfur</keyword>
<dbReference type="PIRSF" id="PIRSF036408">
    <property type="entry name" value="PduS_prd"/>
    <property type="match status" value="1"/>
</dbReference>
<proteinExistence type="predicted"/>
<evidence type="ECO:0000313" key="10">
    <source>
        <dbReference type="Proteomes" id="UP000308430"/>
    </source>
</evidence>
<evidence type="ECO:0000256" key="6">
    <source>
        <dbReference type="ARBA" id="ARBA00023004"/>
    </source>
</evidence>
<dbReference type="SUPFAM" id="SSF142984">
    <property type="entry name" value="Nqo1 middle domain-like"/>
    <property type="match status" value="1"/>
</dbReference>
<dbReference type="Pfam" id="PF10531">
    <property type="entry name" value="SLBB"/>
    <property type="match status" value="1"/>
</dbReference>
<evidence type="ECO:0000256" key="7">
    <source>
        <dbReference type="ARBA" id="ARBA00023014"/>
    </source>
</evidence>
<comment type="caution">
    <text evidence="9">The sequence shown here is derived from an EMBL/GenBank/DDBJ whole genome shotgun (WGS) entry which is preliminary data.</text>
</comment>
<dbReference type="PANTHER" id="PTHR43034">
    <property type="entry name" value="ION-TRANSLOCATING OXIDOREDUCTASE COMPLEX SUBUNIT C"/>
    <property type="match status" value="1"/>
</dbReference>
<dbReference type="Gene3D" id="3.10.20.600">
    <property type="match status" value="1"/>
</dbReference>
<evidence type="ECO:0000256" key="5">
    <source>
        <dbReference type="ARBA" id="ARBA00022982"/>
    </source>
</evidence>
<dbReference type="Gene3D" id="3.40.50.11540">
    <property type="entry name" value="NADH-ubiquinone oxidoreductase 51kDa subunit"/>
    <property type="match status" value="1"/>
</dbReference>
<dbReference type="InterPro" id="IPR017896">
    <property type="entry name" value="4Fe4S_Fe-S-bd"/>
</dbReference>
<evidence type="ECO:0000256" key="2">
    <source>
        <dbReference type="ARBA" id="ARBA00022485"/>
    </source>
</evidence>
<feature type="domain" description="4Fe-4S ferredoxin-type" evidence="8">
    <location>
        <begin position="291"/>
        <end position="321"/>
    </location>
</feature>
<keyword evidence="2" id="KW-0004">4Fe-4S</keyword>
<dbReference type="Pfam" id="PF13375">
    <property type="entry name" value="RnfC_N"/>
    <property type="match status" value="1"/>
</dbReference>
<evidence type="ECO:0000259" key="8">
    <source>
        <dbReference type="PROSITE" id="PS51379"/>
    </source>
</evidence>
<keyword evidence="1" id="KW-0813">Transport</keyword>
<organism evidence="9 10">
    <name type="scientific">Pseudothauera nasutitermitis</name>
    <dbReference type="NCBI Taxonomy" id="2565930"/>
    <lineage>
        <taxon>Bacteria</taxon>
        <taxon>Pseudomonadati</taxon>
        <taxon>Pseudomonadota</taxon>
        <taxon>Betaproteobacteria</taxon>
        <taxon>Rhodocyclales</taxon>
        <taxon>Zoogloeaceae</taxon>
        <taxon>Pseudothauera</taxon>
    </lineage>
</organism>
<sequence length="442" mass="47304">METQDIVRKVYEAGVVGSGGAGFPTHVKLGARAEIVLVNGAECEPLLKVDQQLAARHADELVRGLALAMQATGAREGIVALKAKYAEAIAAITPLLRADMRIHILQDVYPAGDEVITIWMATGRRVPPGGIPLNIGVVVNNVQTLINVARAVDRDQPVTQRCLTVTGAVRQPLTLTLPLGTPLREALELAGGLSIPAADAAFIDGGPMMGGLLESLDAPVTKTTGGLIALPADHLLIRRRRADLRSVISMARTVCEQCLLCTELCPRHLIGHELPPHLIVRSVNYNHVAQPSVLLSALTCSECGICEAYACPVDISPMRINQELKAQFRKEGARYQGELRKADPMIEGRLLPVGRLVARLGLTRFNVKAPWSDAVHAPERVWIRLRQHIGAPAQPCIGVGDAVRCGQRIADMPANALGVPVHASIDGVVESIGEDAIVIRRA</sequence>
<keyword evidence="6" id="KW-0408">Iron</keyword>
<dbReference type="InterPro" id="IPR011538">
    <property type="entry name" value="Nuo51_FMN-bd"/>
</dbReference>
<evidence type="ECO:0000256" key="1">
    <source>
        <dbReference type="ARBA" id="ARBA00022448"/>
    </source>
</evidence>
<keyword evidence="4" id="KW-0677">Repeat</keyword>
<dbReference type="InterPro" id="IPR026902">
    <property type="entry name" value="RnfC_N"/>
</dbReference>
<dbReference type="GO" id="GO:0051539">
    <property type="term" value="F:4 iron, 4 sulfur cluster binding"/>
    <property type="evidence" value="ECO:0007669"/>
    <property type="project" value="UniProtKB-KW"/>
</dbReference>
<dbReference type="InterPro" id="IPR010208">
    <property type="entry name" value="Ion_transpt_RnfC/RsxC"/>
</dbReference>
<gene>
    <name evidence="9" type="ORF">E6C76_01065</name>
</gene>
<dbReference type="RefSeq" id="WP_136346422.1">
    <property type="nucleotide sequence ID" value="NZ_SSOC01000001.1"/>
</dbReference>
<dbReference type="PROSITE" id="PS51379">
    <property type="entry name" value="4FE4S_FER_2"/>
    <property type="match status" value="1"/>
</dbReference>